<dbReference type="Pfam" id="PF13377">
    <property type="entry name" value="Peripla_BP_3"/>
    <property type="match status" value="1"/>
</dbReference>
<dbReference type="InterPro" id="IPR010982">
    <property type="entry name" value="Lambda_DNA-bd_dom_sf"/>
</dbReference>
<dbReference type="GO" id="GO:0000976">
    <property type="term" value="F:transcription cis-regulatory region binding"/>
    <property type="evidence" value="ECO:0007669"/>
    <property type="project" value="TreeGrafter"/>
</dbReference>
<evidence type="ECO:0000313" key="6">
    <source>
        <dbReference type="EMBL" id="SDO73942.1"/>
    </source>
</evidence>
<feature type="domain" description="HTH lacI-type" evidence="5">
    <location>
        <begin position="5"/>
        <end position="59"/>
    </location>
</feature>
<dbReference type="AlphaFoldDB" id="A0A1H0M0E3"/>
<dbReference type="SUPFAM" id="SSF53822">
    <property type="entry name" value="Periplasmic binding protein-like I"/>
    <property type="match status" value="1"/>
</dbReference>
<dbReference type="PROSITE" id="PS00356">
    <property type="entry name" value="HTH_LACI_1"/>
    <property type="match status" value="1"/>
</dbReference>
<evidence type="ECO:0000313" key="7">
    <source>
        <dbReference type="Proteomes" id="UP000198741"/>
    </source>
</evidence>
<gene>
    <name evidence="6" type="ORF">SAMN04515671_1887</name>
</gene>
<evidence type="ECO:0000256" key="1">
    <source>
        <dbReference type="ARBA" id="ARBA00023015"/>
    </source>
</evidence>
<dbReference type="Pfam" id="PF00356">
    <property type="entry name" value="LacI"/>
    <property type="match status" value="1"/>
</dbReference>
<feature type="compositionally biased region" description="Low complexity" evidence="4">
    <location>
        <begin position="339"/>
        <end position="355"/>
    </location>
</feature>
<dbReference type="PANTHER" id="PTHR30146:SF109">
    <property type="entry name" value="HTH-TYPE TRANSCRIPTIONAL REGULATOR GALS"/>
    <property type="match status" value="1"/>
</dbReference>
<protein>
    <submittedName>
        <fullName evidence="6">Transcriptional regulator, LacI family</fullName>
    </submittedName>
</protein>
<dbReference type="InterPro" id="IPR028082">
    <property type="entry name" value="Peripla_BP_I"/>
</dbReference>
<keyword evidence="1" id="KW-0805">Transcription regulation</keyword>
<accession>A0A1H0M0E3</accession>
<dbReference type="PROSITE" id="PS50932">
    <property type="entry name" value="HTH_LACI_2"/>
    <property type="match status" value="1"/>
</dbReference>
<dbReference type="CDD" id="cd06267">
    <property type="entry name" value="PBP1_LacI_sugar_binding-like"/>
    <property type="match status" value="1"/>
</dbReference>
<keyword evidence="3" id="KW-0804">Transcription</keyword>
<dbReference type="GO" id="GO:0003700">
    <property type="term" value="F:DNA-binding transcription factor activity"/>
    <property type="evidence" value="ECO:0007669"/>
    <property type="project" value="TreeGrafter"/>
</dbReference>
<dbReference type="RefSeq" id="WP_197676488.1">
    <property type="nucleotide sequence ID" value="NZ_LT629710.1"/>
</dbReference>
<dbReference type="Proteomes" id="UP000198741">
    <property type="component" value="Chromosome I"/>
</dbReference>
<evidence type="ECO:0000256" key="4">
    <source>
        <dbReference type="SAM" id="MobiDB-lite"/>
    </source>
</evidence>
<dbReference type="EMBL" id="LT629710">
    <property type="protein sequence ID" value="SDO73942.1"/>
    <property type="molecule type" value="Genomic_DNA"/>
</dbReference>
<dbReference type="SMART" id="SM00354">
    <property type="entry name" value="HTH_LACI"/>
    <property type="match status" value="1"/>
</dbReference>
<sequence length="355" mass="37332">MAKQATIYDVAARAGVSISTVSNALNRPGRVNAATRDKVLRVADELGFVPKSAAVSQARQGAGCIAVLAPFTSYASYYTRLSGLLGELRESGYEVRVVDIESAATSSSPTLAASAIRGQWDGIIVMGEGIDAPVERRLFEREVQTVVVDATSDVFSTITTDDRRGGAMAAAHLYGLGHRRIGYLTERQATEYQSQGRIRLAGFRDELASVGAAEPILAFSGSTIPLAREAAAQLLTGPNRPTAVMAHFDDLAFGVMLAARDLGLRVPQDLSIMGYDDGPAAEAVGLTTIRQPFAETGAAAARVLRSQLSSPGPRTVTVMDCTLTVRTSTAAPATDSGQRHPASAPSSRPTAPRGR</sequence>
<dbReference type="InterPro" id="IPR046335">
    <property type="entry name" value="LacI/GalR-like_sensor"/>
</dbReference>
<dbReference type="SUPFAM" id="SSF47413">
    <property type="entry name" value="lambda repressor-like DNA-binding domains"/>
    <property type="match status" value="1"/>
</dbReference>
<dbReference type="PANTHER" id="PTHR30146">
    <property type="entry name" value="LACI-RELATED TRANSCRIPTIONAL REPRESSOR"/>
    <property type="match status" value="1"/>
</dbReference>
<dbReference type="InterPro" id="IPR000843">
    <property type="entry name" value="HTH_LacI"/>
</dbReference>
<keyword evidence="2" id="KW-0238">DNA-binding</keyword>
<evidence type="ECO:0000256" key="2">
    <source>
        <dbReference type="ARBA" id="ARBA00023125"/>
    </source>
</evidence>
<proteinExistence type="predicted"/>
<keyword evidence="7" id="KW-1185">Reference proteome</keyword>
<organism evidence="6 7">
    <name type="scientific">Nakamurella panacisegetis</name>
    <dbReference type="NCBI Taxonomy" id="1090615"/>
    <lineage>
        <taxon>Bacteria</taxon>
        <taxon>Bacillati</taxon>
        <taxon>Actinomycetota</taxon>
        <taxon>Actinomycetes</taxon>
        <taxon>Nakamurellales</taxon>
        <taxon>Nakamurellaceae</taxon>
        <taxon>Nakamurella</taxon>
    </lineage>
</organism>
<dbReference type="CDD" id="cd01392">
    <property type="entry name" value="HTH_LacI"/>
    <property type="match status" value="1"/>
</dbReference>
<dbReference type="Gene3D" id="1.10.260.40">
    <property type="entry name" value="lambda repressor-like DNA-binding domains"/>
    <property type="match status" value="1"/>
</dbReference>
<evidence type="ECO:0000256" key="3">
    <source>
        <dbReference type="ARBA" id="ARBA00023163"/>
    </source>
</evidence>
<dbReference type="STRING" id="1090615.SAMN04515671_1887"/>
<name>A0A1H0M0E3_9ACTN</name>
<feature type="region of interest" description="Disordered" evidence="4">
    <location>
        <begin position="328"/>
        <end position="355"/>
    </location>
</feature>
<dbReference type="Gene3D" id="3.40.50.2300">
    <property type="match status" value="2"/>
</dbReference>
<evidence type="ECO:0000259" key="5">
    <source>
        <dbReference type="PROSITE" id="PS50932"/>
    </source>
</evidence>
<reference evidence="6 7" key="1">
    <citation type="submission" date="2016-10" db="EMBL/GenBank/DDBJ databases">
        <authorList>
            <person name="de Groot N.N."/>
        </authorList>
    </citation>
    <scope>NUCLEOTIDE SEQUENCE [LARGE SCALE GENOMIC DNA]</scope>
    <source>
        <strain evidence="7">P4-7,KCTC 19426,CECT 7604</strain>
    </source>
</reference>